<protein>
    <recommendedName>
        <fullName evidence="5">Transmembrane protein</fullName>
    </recommendedName>
</protein>
<dbReference type="STRING" id="218851.A0A2G5EG14"/>
<name>A0A2G5EG14_AQUCA</name>
<dbReference type="OrthoDB" id="1930702at2759"/>
<feature type="region of interest" description="Disordered" evidence="1">
    <location>
        <begin position="129"/>
        <end position="169"/>
    </location>
</feature>
<feature type="compositionally biased region" description="Basic residues" evidence="1">
    <location>
        <begin position="140"/>
        <end position="149"/>
    </location>
</feature>
<evidence type="ECO:0000313" key="4">
    <source>
        <dbReference type="Proteomes" id="UP000230069"/>
    </source>
</evidence>
<dbReference type="FunCoup" id="A0A2G5EG14">
    <property type="interactions" value="1135"/>
</dbReference>
<reference evidence="3 4" key="1">
    <citation type="submission" date="2017-09" db="EMBL/GenBank/DDBJ databases">
        <title>WGS assembly of Aquilegia coerulea Goldsmith.</title>
        <authorList>
            <person name="Hodges S."/>
            <person name="Kramer E."/>
            <person name="Nordborg M."/>
            <person name="Tomkins J."/>
            <person name="Borevitz J."/>
            <person name="Derieg N."/>
            <person name="Yan J."/>
            <person name="Mihaltcheva S."/>
            <person name="Hayes R.D."/>
            <person name="Rokhsar D."/>
        </authorList>
    </citation>
    <scope>NUCLEOTIDE SEQUENCE [LARGE SCALE GENOMIC DNA]</scope>
    <source>
        <strain evidence="4">cv. Goldsmith</strain>
    </source>
</reference>
<dbReference type="InParanoid" id="A0A2G5EG14"/>
<dbReference type="GO" id="GO:0009535">
    <property type="term" value="C:chloroplast thylakoid membrane"/>
    <property type="evidence" value="ECO:0007669"/>
    <property type="project" value="TreeGrafter"/>
</dbReference>
<feature type="transmembrane region" description="Helical" evidence="2">
    <location>
        <begin position="95"/>
        <end position="119"/>
    </location>
</feature>
<keyword evidence="2" id="KW-1133">Transmembrane helix</keyword>
<evidence type="ECO:0000313" key="3">
    <source>
        <dbReference type="EMBL" id="PIA54689.1"/>
    </source>
</evidence>
<keyword evidence="2" id="KW-0472">Membrane</keyword>
<evidence type="ECO:0008006" key="5">
    <source>
        <dbReference type="Google" id="ProtNLM"/>
    </source>
</evidence>
<feature type="compositionally biased region" description="Basic and acidic residues" evidence="1">
    <location>
        <begin position="129"/>
        <end position="139"/>
    </location>
</feature>
<dbReference type="PANTHER" id="PTHR36735:SF1">
    <property type="entry name" value="TRANSMEMBRANE PROTEIN"/>
    <property type="match status" value="1"/>
</dbReference>
<keyword evidence="4" id="KW-1185">Reference proteome</keyword>
<accession>A0A2G5EG14</accession>
<organism evidence="3 4">
    <name type="scientific">Aquilegia coerulea</name>
    <name type="common">Rocky mountain columbine</name>
    <dbReference type="NCBI Taxonomy" id="218851"/>
    <lineage>
        <taxon>Eukaryota</taxon>
        <taxon>Viridiplantae</taxon>
        <taxon>Streptophyta</taxon>
        <taxon>Embryophyta</taxon>
        <taxon>Tracheophyta</taxon>
        <taxon>Spermatophyta</taxon>
        <taxon>Magnoliopsida</taxon>
        <taxon>Ranunculales</taxon>
        <taxon>Ranunculaceae</taxon>
        <taxon>Thalictroideae</taxon>
        <taxon>Aquilegia</taxon>
    </lineage>
</organism>
<evidence type="ECO:0000256" key="1">
    <source>
        <dbReference type="SAM" id="MobiDB-lite"/>
    </source>
</evidence>
<keyword evidence="2" id="KW-0812">Transmembrane</keyword>
<dbReference type="PANTHER" id="PTHR36735">
    <property type="entry name" value="TRANSMEMBRANE PROTEIN"/>
    <property type="match status" value="1"/>
</dbReference>
<sequence length="169" mass="18483">MAVSSSVSLSLLPSSTFTFSSKKPRFHLNFHNSSFQITSFSILPNTLTSLPAKKTCQKNKVWRISVAAEDVLPSEVPIETTQEIIPAASDGVSTIISGLLFIAFIGLSVLTIGVIYIAVTDFLQKREKEKFEKEEAENKSKKKGKKGTPRAKTGPRGFGQTIEDDDDDS</sequence>
<dbReference type="EMBL" id="KZ305026">
    <property type="protein sequence ID" value="PIA54689.1"/>
    <property type="molecule type" value="Genomic_DNA"/>
</dbReference>
<dbReference type="AlphaFoldDB" id="A0A2G5EG14"/>
<proteinExistence type="predicted"/>
<evidence type="ECO:0000256" key="2">
    <source>
        <dbReference type="SAM" id="Phobius"/>
    </source>
</evidence>
<dbReference type="Proteomes" id="UP000230069">
    <property type="component" value="Unassembled WGS sequence"/>
</dbReference>
<gene>
    <name evidence="3" type="ORF">AQUCO_00900925v1</name>
</gene>